<dbReference type="InterPro" id="IPR023803">
    <property type="entry name" value="Ribosomal_bS16_dom_sf"/>
</dbReference>
<dbReference type="SUPFAM" id="SSF54565">
    <property type="entry name" value="Ribosomal protein S16"/>
    <property type="match status" value="1"/>
</dbReference>
<dbReference type="InterPro" id="IPR000307">
    <property type="entry name" value="Ribosomal_bS16"/>
</dbReference>
<dbReference type="RefSeq" id="WP_158350684.1">
    <property type="nucleotide sequence ID" value="NZ_CP032999.1"/>
</dbReference>
<dbReference type="NCBIfam" id="TIGR00002">
    <property type="entry name" value="S16"/>
    <property type="match status" value="1"/>
</dbReference>
<reference evidence="4 5" key="1">
    <citation type="submission" date="2018-10" db="EMBL/GenBank/DDBJ databases">
        <title>Comparative functional genomics of the obligate endosymbiont Buchnera aphidicola.</title>
        <authorList>
            <person name="Chong R.A."/>
        </authorList>
    </citation>
    <scope>NUCLEOTIDE SEQUENCE [LARGE SCALE GENOMIC DNA]</scope>
    <source>
        <strain evidence="4 5">Ska</strain>
    </source>
</reference>
<dbReference type="GO" id="GO:0006412">
    <property type="term" value="P:translation"/>
    <property type="evidence" value="ECO:0007669"/>
    <property type="project" value="UniProtKB-UniRule"/>
</dbReference>
<dbReference type="PANTHER" id="PTHR12919">
    <property type="entry name" value="30S RIBOSOMAL PROTEIN S16"/>
    <property type="match status" value="1"/>
</dbReference>
<sequence>MVKIRLSLQGSKKNPFYKIIVADSKCPRDGKFIEKIGFFTPKKKNKQQKISVDYQRINYWIKQGAQLTKTIQQLIKKHKKIDI</sequence>
<dbReference type="Gene3D" id="3.30.1320.10">
    <property type="match status" value="1"/>
</dbReference>
<keyword evidence="2 3" id="KW-0687">Ribonucleoprotein</keyword>
<evidence type="ECO:0000256" key="2">
    <source>
        <dbReference type="ARBA" id="ARBA00023274"/>
    </source>
</evidence>
<gene>
    <name evidence="3" type="primary">rpsP</name>
    <name evidence="4" type="ORF">D9V78_01355</name>
</gene>
<keyword evidence="1 3" id="KW-0689">Ribosomal protein</keyword>
<proteinExistence type="inferred from homology"/>
<name>A0A4D6Y8R4_9GAMM</name>
<evidence type="ECO:0000256" key="1">
    <source>
        <dbReference type="ARBA" id="ARBA00022980"/>
    </source>
</evidence>
<evidence type="ECO:0000313" key="4">
    <source>
        <dbReference type="EMBL" id="QCI26057.1"/>
    </source>
</evidence>
<accession>A0A4D6Y8R4</accession>
<dbReference type="GO" id="GO:0015935">
    <property type="term" value="C:small ribosomal subunit"/>
    <property type="evidence" value="ECO:0007669"/>
    <property type="project" value="TreeGrafter"/>
</dbReference>
<evidence type="ECO:0000313" key="5">
    <source>
        <dbReference type="Proteomes" id="UP000298685"/>
    </source>
</evidence>
<dbReference type="HAMAP" id="MF_00385">
    <property type="entry name" value="Ribosomal_bS16"/>
    <property type="match status" value="1"/>
</dbReference>
<dbReference type="OrthoDB" id="9807878at2"/>
<dbReference type="GO" id="GO:0005737">
    <property type="term" value="C:cytoplasm"/>
    <property type="evidence" value="ECO:0007669"/>
    <property type="project" value="UniProtKB-ARBA"/>
</dbReference>
<dbReference type="Proteomes" id="UP000298685">
    <property type="component" value="Chromosome"/>
</dbReference>
<organism evidence="4 5">
    <name type="scientific">Buchnera aphidicola</name>
    <name type="common">Sarucallis kahawaluokalani</name>
    <dbReference type="NCBI Taxonomy" id="1241878"/>
    <lineage>
        <taxon>Bacteria</taxon>
        <taxon>Pseudomonadati</taxon>
        <taxon>Pseudomonadota</taxon>
        <taxon>Gammaproteobacteria</taxon>
        <taxon>Enterobacterales</taxon>
        <taxon>Erwiniaceae</taxon>
        <taxon>Buchnera</taxon>
    </lineage>
</organism>
<dbReference type="AlphaFoldDB" id="A0A4D6Y8R4"/>
<protein>
    <recommendedName>
        <fullName evidence="3">Small ribosomal subunit protein bS16</fullName>
    </recommendedName>
</protein>
<dbReference type="GO" id="GO:0003735">
    <property type="term" value="F:structural constituent of ribosome"/>
    <property type="evidence" value="ECO:0007669"/>
    <property type="project" value="InterPro"/>
</dbReference>
<evidence type="ECO:0000256" key="3">
    <source>
        <dbReference type="HAMAP-Rule" id="MF_00385"/>
    </source>
</evidence>
<dbReference type="PANTHER" id="PTHR12919:SF20">
    <property type="entry name" value="SMALL RIBOSOMAL SUBUNIT PROTEIN BS16M"/>
    <property type="match status" value="1"/>
</dbReference>
<dbReference type="EMBL" id="CP032999">
    <property type="protein sequence ID" value="QCI26057.1"/>
    <property type="molecule type" value="Genomic_DNA"/>
</dbReference>
<dbReference type="Pfam" id="PF00886">
    <property type="entry name" value="Ribosomal_S16"/>
    <property type="match status" value="1"/>
</dbReference>
<comment type="similarity">
    <text evidence="3">Belongs to the bacterial ribosomal protein bS16 family.</text>
</comment>